<accession>A0A1I5U174</accession>
<evidence type="ECO:0000313" key="10">
    <source>
        <dbReference type="Proteomes" id="UP000198784"/>
    </source>
</evidence>
<gene>
    <name evidence="9" type="ORF">SAMN05216190_1235</name>
</gene>
<organism evidence="9 10">
    <name type="scientific">Pseudomonas borbori</name>
    <dbReference type="NCBI Taxonomy" id="289003"/>
    <lineage>
        <taxon>Bacteria</taxon>
        <taxon>Pseudomonadati</taxon>
        <taxon>Pseudomonadota</taxon>
        <taxon>Gammaproteobacteria</taxon>
        <taxon>Pseudomonadales</taxon>
        <taxon>Pseudomonadaceae</taxon>
        <taxon>Pseudomonas</taxon>
    </lineage>
</organism>
<evidence type="ECO:0000256" key="7">
    <source>
        <dbReference type="SAM" id="Phobius"/>
    </source>
</evidence>
<keyword evidence="10" id="KW-1185">Reference proteome</keyword>
<keyword evidence="6 7" id="KW-0472">Membrane</keyword>
<name>A0A1I5U174_9PSED</name>
<dbReference type="Proteomes" id="UP000198784">
    <property type="component" value="Unassembled WGS sequence"/>
</dbReference>
<sequence>MWSDRFSQDDDARIQARVSRLQNSHRGRQGWLLMAVFIAVATFGVWASLFRIDEVARATGEVIASSRVQIIQSVDGGVLEQLLVKEGDRVAPGQLLALMEQTRLGASVGEVETRLFALQARATRLRAEVIGERQLVFQADLLERSPETARVEEALFKQRQLGLEEELRTMRVAVSLAQKELRLVEQLYSNGDASGSELLRVQRGLNEAEARLVNRRNKFLEDARLELVKAEDDIAQNGQTLTLRKQQQQDSVFTAMVPGIVKNIRVTTVGGVLRPGEELMQIIPVDDELMIEAKVSTADIARVVPGLEATVRFDTFDYTIFGGVKGEVAYVSADSLKEETNRGMDIYYRVRVKPASHPVTSTTGRVLEVLPGMTAQVDIRTGERTVMDYLLKPLRKTLSESFGER</sequence>
<dbReference type="PRINTS" id="PR01490">
    <property type="entry name" value="RTXTOXIND"/>
</dbReference>
<evidence type="ECO:0000259" key="8">
    <source>
        <dbReference type="Pfam" id="PF26002"/>
    </source>
</evidence>
<proteinExistence type="inferred from homology"/>
<reference evidence="10" key="1">
    <citation type="submission" date="2016-10" db="EMBL/GenBank/DDBJ databases">
        <authorList>
            <person name="Varghese N."/>
            <person name="Submissions S."/>
        </authorList>
    </citation>
    <scope>NUCLEOTIDE SEQUENCE [LARGE SCALE GENOMIC DNA]</scope>
    <source>
        <strain evidence="10">DSM 17834</strain>
    </source>
</reference>
<dbReference type="SUPFAM" id="SSF111369">
    <property type="entry name" value="HlyD-like secretion proteins"/>
    <property type="match status" value="1"/>
</dbReference>
<feature type="transmembrane region" description="Helical" evidence="7">
    <location>
        <begin position="30"/>
        <end position="49"/>
    </location>
</feature>
<protein>
    <submittedName>
        <fullName evidence="9">Membrane fusion protein, adhesin transport system</fullName>
    </submittedName>
</protein>
<dbReference type="PANTHER" id="PTHR30386:SF26">
    <property type="entry name" value="TRANSPORT PROTEIN COMB"/>
    <property type="match status" value="1"/>
</dbReference>
<dbReference type="PANTHER" id="PTHR30386">
    <property type="entry name" value="MEMBRANE FUSION SUBUNIT OF EMRAB-TOLC MULTIDRUG EFFLUX PUMP"/>
    <property type="match status" value="1"/>
</dbReference>
<dbReference type="STRING" id="289003.SAMN05216190_1235"/>
<evidence type="ECO:0000256" key="4">
    <source>
        <dbReference type="ARBA" id="ARBA00022692"/>
    </source>
</evidence>
<dbReference type="Gene3D" id="2.40.50.100">
    <property type="match status" value="1"/>
</dbReference>
<feature type="domain" description="AprE-like beta-barrel" evidence="8">
    <location>
        <begin position="289"/>
        <end position="382"/>
    </location>
</feature>
<comment type="similarity">
    <text evidence="2">Belongs to the membrane fusion protein (MFP) (TC 8.A.1) family.</text>
</comment>
<dbReference type="RefSeq" id="WP_090502893.1">
    <property type="nucleotide sequence ID" value="NZ_FOWX01000023.1"/>
</dbReference>
<keyword evidence="4 7" id="KW-0812">Transmembrane</keyword>
<comment type="subcellular location">
    <subcellularLocation>
        <location evidence="1">Membrane</location>
        <topology evidence="1">Single-pass membrane protein</topology>
    </subcellularLocation>
</comment>
<dbReference type="Pfam" id="PF26002">
    <property type="entry name" value="Beta-barrel_AprE"/>
    <property type="match status" value="1"/>
</dbReference>
<dbReference type="InterPro" id="IPR006144">
    <property type="entry name" value="Secretion_HlyD_CS"/>
</dbReference>
<dbReference type="Gene3D" id="1.10.287.470">
    <property type="entry name" value="Helix hairpin bin"/>
    <property type="match status" value="1"/>
</dbReference>
<dbReference type="PROSITE" id="PS00543">
    <property type="entry name" value="HLYD_FAMILY"/>
    <property type="match status" value="1"/>
</dbReference>
<dbReference type="AlphaFoldDB" id="A0A1I5U174"/>
<dbReference type="InterPro" id="IPR050739">
    <property type="entry name" value="MFP"/>
</dbReference>
<dbReference type="Gene3D" id="2.40.30.170">
    <property type="match status" value="1"/>
</dbReference>
<evidence type="ECO:0000313" key="9">
    <source>
        <dbReference type="EMBL" id="SFP89050.1"/>
    </source>
</evidence>
<dbReference type="GO" id="GO:0016020">
    <property type="term" value="C:membrane"/>
    <property type="evidence" value="ECO:0007669"/>
    <property type="project" value="UniProtKB-SubCell"/>
</dbReference>
<dbReference type="OrthoDB" id="9775513at2"/>
<evidence type="ECO:0000256" key="5">
    <source>
        <dbReference type="ARBA" id="ARBA00022989"/>
    </source>
</evidence>
<dbReference type="GO" id="GO:0009306">
    <property type="term" value="P:protein secretion"/>
    <property type="evidence" value="ECO:0007669"/>
    <property type="project" value="InterPro"/>
</dbReference>
<evidence type="ECO:0000256" key="1">
    <source>
        <dbReference type="ARBA" id="ARBA00004167"/>
    </source>
</evidence>
<dbReference type="EMBL" id="FOWX01000023">
    <property type="protein sequence ID" value="SFP89050.1"/>
    <property type="molecule type" value="Genomic_DNA"/>
</dbReference>
<keyword evidence="5 7" id="KW-1133">Transmembrane helix</keyword>
<evidence type="ECO:0000256" key="2">
    <source>
        <dbReference type="ARBA" id="ARBA00009477"/>
    </source>
</evidence>
<evidence type="ECO:0000256" key="3">
    <source>
        <dbReference type="ARBA" id="ARBA00022448"/>
    </source>
</evidence>
<evidence type="ECO:0000256" key="6">
    <source>
        <dbReference type="ARBA" id="ARBA00023136"/>
    </source>
</evidence>
<dbReference type="InterPro" id="IPR058982">
    <property type="entry name" value="Beta-barrel_AprE"/>
</dbReference>
<keyword evidence="3" id="KW-0813">Transport</keyword>